<protein>
    <submittedName>
        <fullName evidence="4">Uncharacterized protein</fullName>
    </submittedName>
</protein>
<dbReference type="Pfam" id="PF13634">
    <property type="entry name" value="Nucleoporin_FG"/>
    <property type="match status" value="4"/>
</dbReference>
<gene>
    <name evidence="4" type="ORF">CC78DRAFT_288513</name>
</gene>
<comment type="caution">
    <text evidence="4">The sequence shown here is derived from an EMBL/GenBank/DDBJ whole genome shotgun (WGS) entry which is preliminary data.</text>
</comment>
<sequence length="1062" mass="113170">MRRKVELPEMAITTHRAQLLADTPQVVERAWNAAFLLLTSNHVTSNQSCIVTSLVNKLLSIVALLPTLKDLVDFDPDLVNAGEVDYLLSSLTLCRSILATVESAERHSDRSQSVPIHDQHAVATDILADDQVNAAVNILTPCIRGMVMMICKSRSNQLERLPSAAKTDHDQRESQRLREALSHLDLDGSQASAGSSSLRLPILPSTQLLELHGWPDVSNNTNMDSTPPTSSADDLPAYTPTSTRDSTPAADGIQPATKLESTISPNPNAMSRSQFEPAQPKENSSSIDHSYIPQEGERKHKTAPRATNEDSTGGRPCEDSSTTEDPSTSLPSPQQPTTVPFGVPAPPTLFGGRYVPPLLPPTRGPPTFLEAYLLRPVFKDPHMAIGWSYEIELLPLSRTSIEAHMRSLGQDYSVVDTMAKLLPEELRLITTRVQSRHRGHLLAAQYGSPTHMETKLGSFHVKSVFFILETESPPEPVPLYGTGGKVIGWGNEDKILMGNRGTQSSAFGAFGSGSSFGNNICSRFRGSSGNEEKAVQFHKQLEEQGEVARYFEEDSTGILHYQSTYFMEPYRNVSFEELRLAEQNAGWTGPNSIKRPGTTQPVVLPQRDTTSSMAGSSYGGFFGNSSTLPSGLFSQIPSTQSSPSTALGGPFGNLGSRSTYTPSSGPFGNSGAQSSSGGLFGNTNSKQNGLFGQASATQSRPTPSSLSFENLDGHSNTVSSSLFGNSRAQSNNTTGCFYGNSNTTSNATPTGSSLFSNLRTQPQTRNFFGDSASRDTTSLAGGLFGSVRTIPFSPFGGAVSASSGGLFGATATQNTAAGSGWGLFGSICPPNDGTQLRTSLFGRGLATQNETTSSRGLFGSFDKPKHDDFFGSAAPACQDSLFRNTGSQINSASLFGQAAPGNATEHSGRSLFGSHGGCCRVNESINTTAPPSSSNHTSTDPTATNPFAFSVTHHDVDSLPYEPPTTNPHSPSPFTAAIKRAAPSCRACSTSLSFHSEKCLEEEVCMKCRPPLLVKDRCAVCLPIVKGTATGAPEGTMSGGKEGGMSLEQDESKGKEKSKENV</sequence>
<keyword evidence="2" id="KW-0906">Nuclear pore complex</keyword>
<keyword evidence="2" id="KW-0811">Translocation</keyword>
<reference evidence="5" key="1">
    <citation type="journal article" date="2020" name="Stud. Mycol.">
        <title>101 Dothideomycetes genomes: A test case for predicting lifestyles and emergence of pathogens.</title>
        <authorList>
            <person name="Haridas S."/>
            <person name="Albert R."/>
            <person name="Binder M."/>
            <person name="Bloem J."/>
            <person name="LaButti K."/>
            <person name="Salamov A."/>
            <person name="Andreopoulos B."/>
            <person name="Baker S."/>
            <person name="Barry K."/>
            <person name="Bills G."/>
            <person name="Bluhm B."/>
            <person name="Cannon C."/>
            <person name="Castanera R."/>
            <person name="Culley D."/>
            <person name="Daum C."/>
            <person name="Ezra D."/>
            <person name="Gonzalez J."/>
            <person name="Henrissat B."/>
            <person name="Kuo A."/>
            <person name="Liang C."/>
            <person name="Lipzen A."/>
            <person name="Lutzoni F."/>
            <person name="Magnuson J."/>
            <person name="Mondo S."/>
            <person name="Nolan M."/>
            <person name="Ohm R."/>
            <person name="Pangilinan J."/>
            <person name="Park H.-J."/>
            <person name="Ramirez L."/>
            <person name="Alfaro M."/>
            <person name="Sun H."/>
            <person name="Tritt A."/>
            <person name="Yoshinaga Y."/>
            <person name="Zwiers L.-H."/>
            <person name="Turgeon B."/>
            <person name="Goodwin S."/>
            <person name="Spatafora J."/>
            <person name="Crous P."/>
            <person name="Grigoriev I."/>
        </authorList>
    </citation>
    <scope>NUCLEOTIDE SEQUENCE [LARGE SCALE GENOMIC DNA]</scope>
    <source>
        <strain evidence="5">CBS 304.66</strain>
    </source>
</reference>
<dbReference type="InterPro" id="IPR025574">
    <property type="entry name" value="Nucleoporin_FG_rpt"/>
</dbReference>
<evidence type="ECO:0000256" key="3">
    <source>
        <dbReference type="SAM" id="MobiDB-lite"/>
    </source>
</evidence>
<keyword evidence="2" id="KW-0509">mRNA transport</keyword>
<dbReference type="OrthoDB" id="3797628at2759"/>
<evidence type="ECO:0000256" key="1">
    <source>
        <dbReference type="ARBA" id="ARBA00004567"/>
    </source>
</evidence>
<feature type="compositionally biased region" description="Polar residues" evidence="3">
    <location>
        <begin position="259"/>
        <end position="288"/>
    </location>
</feature>
<feature type="region of interest" description="Disordered" evidence="3">
    <location>
        <begin position="925"/>
        <end position="975"/>
    </location>
</feature>
<accession>A0A9P4K7R3</accession>
<feature type="region of interest" description="Disordered" evidence="3">
    <location>
        <begin position="214"/>
        <end position="345"/>
    </location>
</feature>
<feature type="compositionally biased region" description="Polar residues" evidence="3">
    <location>
        <begin position="217"/>
        <end position="232"/>
    </location>
</feature>
<feature type="compositionally biased region" description="Low complexity" evidence="3">
    <location>
        <begin position="319"/>
        <end position="340"/>
    </location>
</feature>
<evidence type="ECO:0000313" key="5">
    <source>
        <dbReference type="Proteomes" id="UP000800093"/>
    </source>
</evidence>
<keyword evidence="2" id="KW-0653">Protein transport</keyword>
<organism evidence="4 5">
    <name type="scientific">Lojkania enalia</name>
    <dbReference type="NCBI Taxonomy" id="147567"/>
    <lineage>
        <taxon>Eukaryota</taxon>
        <taxon>Fungi</taxon>
        <taxon>Dikarya</taxon>
        <taxon>Ascomycota</taxon>
        <taxon>Pezizomycotina</taxon>
        <taxon>Dothideomycetes</taxon>
        <taxon>Pleosporomycetidae</taxon>
        <taxon>Pleosporales</taxon>
        <taxon>Pleosporales incertae sedis</taxon>
        <taxon>Lojkania</taxon>
    </lineage>
</organism>
<proteinExistence type="predicted"/>
<feature type="compositionally biased region" description="Basic and acidic residues" evidence="3">
    <location>
        <begin position="1050"/>
        <end position="1062"/>
    </location>
</feature>
<feature type="compositionally biased region" description="Polar residues" evidence="3">
    <location>
        <begin position="586"/>
        <end position="614"/>
    </location>
</feature>
<keyword evidence="2" id="KW-0539">Nucleus</keyword>
<feature type="region of interest" description="Disordered" evidence="3">
    <location>
        <begin position="586"/>
        <end position="616"/>
    </location>
</feature>
<dbReference type="GO" id="GO:0005643">
    <property type="term" value="C:nuclear pore"/>
    <property type="evidence" value="ECO:0007669"/>
    <property type="project" value="UniProtKB-SubCell"/>
</dbReference>
<keyword evidence="2" id="KW-0813">Transport</keyword>
<feature type="compositionally biased region" description="Polar residues" evidence="3">
    <location>
        <begin position="925"/>
        <end position="947"/>
    </location>
</feature>
<comment type="subcellular location">
    <subcellularLocation>
        <location evidence="1">Nucleus</location>
        <location evidence="1">Nuclear pore complex</location>
    </subcellularLocation>
</comment>
<feature type="compositionally biased region" description="Polar residues" evidence="3">
    <location>
        <begin position="655"/>
        <end position="711"/>
    </location>
</feature>
<feature type="compositionally biased region" description="Low complexity" evidence="3">
    <location>
        <begin position="634"/>
        <end position="645"/>
    </location>
</feature>
<feature type="region of interest" description="Disordered" evidence="3">
    <location>
        <begin position="1029"/>
        <end position="1062"/>
    </location>
</feature>
<evidence type="ECO:0000313" key="4">
    <source>
        <dbReference type="EMBL" id="KAF2263225.1"/>
    </source>
</evidence>
<keyword evidence="5" id="KW-1185">Reference proteome</keyword>
<evidence type="ECO:0000256" key="2">
    <source>
        <dbReference type="ARBA" id="ARBA00023132"/>
    </source>
</evidence>
<dbReference type="AlphaFoldDB" id="A0A9P4K7R3"/>
<name>A0A9P4K7R3_9PLEO</name>
<dbReference type="Proteomes" id="UP000800093">
    <property type="component" value="Unassembled WGS sequence"/>
</dbReference>
<feature type="region of interest" description="Disordered" evidence="3">
    <location>
        <begin position="632"/>
        <end position="711"/>
    </location>
</feature>
<dbReference type="EMBL" id="ML986629">
    <property type="protein sequence ID" value="KAF2263225.1"/>
    <property type="molecule type" value="Genomic_DNA"/>
</dbReference>